<accession>A0ABQ7CET0</accession>
<organism evidence="2 3">
    <name type="scientific">Brassica cretica</name>
    <name type="common">Mustard</name>
    <dbReference type="NCBI Taxonomy" id="69181"/>
    <lineage>
        <taxon>Eukaryota</taxon>
        <taxon>Viridiplantae</taxon>
        <taxon>Streptophyta</taxon>
        <taxon>Embryophyta</taxon>
        <taxon>Tracheophyta</taxon>
        <taxon>Spermatophyta</taxon>
        <taxon>Magnoliopsida</taxon>
        <taxon>eudicotyledons</taxon>
        <taxon>Gunneridae</taxon>
        <taxon>Pentapetalae</taxon>
        <taxon>rosids</taxon>
        <taxon>malvids</taxon>
        <taxon>Brassicales</taxon>
        <taxon>Brassicaceae</taxon>
        <taxon>Brassiceae</taxon>
        <taxon>Brassica</taxon>
    </lineage>
</organism>
<dbReference type="Proteomes" id="UP000266723">
    <property type="component" value="Unassembled WGS sequence"/>
</dbReference>
<dbReference type="EMBL" id="QGKV02000832">
    <property type="protein sequence ID" value="KAF3549813.1"/>
    <property type="molecule type" value="Genomic_DNA"/>
</dbReference>
<evidence type="ECO:0000313" key="3">
    <source>
        <dbReference type="Proteomes" id="UP000266723"/>
    </source>
</evidence>
<name>A0ABQ7CET0_BRACR</name>
<evidence type="ECO:0000256" key="1">
    <source>
        <dbReference type="SAM" id="MobiDB-lite"/>
    </source>
</evidence>
<reference evidence="2 3" key="1">
    <citation type="journal article" date="2020" name="BMC Genomics">
        <title>Intraspecific diversification of the crop wild relative Brassica cretica Lam. using demographic model selection.</title>
        <authorList>
            <person name="Kioukis A."/>
            <person name="Michalopoulou V.A."/>
            <person name="Briers L."/>
            <person name="Pirintsos S."/>
            <person name="Studholme D.J."/>
            <person name="Pavlidis P."/>
            <person name="Sarris P.F."/>
        </authorList>
    </citation>
    <scope>NUCLEOTIDE SEQUENCE [LARGE SCALE GENOMIC DNA]</scope>
    <source>
        <strain evidence="3">cv. PFS-1207/04</strain>
    </source>
</reference>
<protein>
    <submittedName>
        <fullName evidence="2">Uncharacterized protein</fullName>
    </submittedName>
</protein>
<keyword evidence="3" id="KW-1185">Reference proteome</keyword>
<sequence length="248" mass="27380">MQTEVLLKLRPSIATGAAQASEVEASAMRAVGEIPSSNNLRLHNLVELQLEITKTESCLNALSAKFALKKFSEKVLSLCLSPRTPYILPPRNGTALVQIMGIDREQAVMKYKGVGRVDGELGKATSQLDQLERSSKPQVKWFSSTSWPSPMGDVLNKGQKCLEVRSGYGLSEVRHRPRPSRPGSGLTDSMLGTLDDRRVACLGRPLNDRRVVRCSDRSTCVVWVDGSFARMVRHSLVDLSFPFEHVSE</sequence>
<comment type="caution">
    <text evidence="2">The sequence shown here is derived from an EMBL/GenBank/DDBJ whole genome shotgun (WGS) entry which is preliminary data.</text>
</comment>
<evidence type="ECO:0000313" key="2">
    <source>
        <dbReference type="EMBL" id="KAF3549813.1"/>
    </source>
</evidence>
<proteinExistence type="predicted"/>
<gene>
    <name evidence="2" type="ORF">DY000_02007110</name>
</gene>
<feature type="region of interest" description="Disordered" evidence="1">
    <location>
        <begin position="172"/>
        <end position="191"/>
    </location>
</feature>